<reference evidence="1 2" key="1">
    <citation type="journal article" date="2016" name="Nat. Commun.">
        <title>Thousands of microbial genomes shed light on interconnected biogeochemical processes in an aquifer system.</title>
        <authorList>
            <person name="Anantharaman K."/>
            <person name="Brown C.T."/>
            <person name="Hug L.A."/>
            <person name="Sharon I."/>
            <person name="Castelle C.J."/>
            <person name="Probst A.J."/>
            <person name="Thomas B.C."/>
            <person name="Singh A."/>
            <person name="Wilkins M.J."/>
            <person name="Karaoz U."/>
            <person name="Brodie E.L."/>
            <person name="Williams K.H."/>
            <person name="Hubbard S.S."/>
            <person name="Banfield J.F."/>
        </authorList>
    </citation>
    <scope>NUCLEOTIDE SEQUENCE [LARGE SCALE GENOMIC DNA]</scope>
</reference>
<evidence type="ECO:0000313" key="1">
    <source>
        <dbReference type="EMBL" id="OGY85032.1"/>
    </source>
</evidence>
<comment type="caution">
    <text evidence="1">The sequence shown here is derived from an EMBL/GenBank/DDBJ whole genome shotgun (WGS) entry which is preliminary data.</text>
</comment>
<dbReference type="AlphaFoldDB" id="A0A1G2B7C9"/>
<evidence type="ECO:0000313" key="2">
    <source>
        <dbReference type="Proteomes" id="UP000179164"/>
    </source>
</evidence>
<organism evidence="1 2">
    <name type="scientific">Candidatus Kerfeldbacteria bacterium RIFCSPLOWO2_01_FULL_48_11</name>
    <dbReference type="NCBI Taxonomy" id="1798543"/>
    <lineage>
        <taxon>Bacteria</taxon>
        <taxon>Candidatus Kerfeldiibacteriota</taxon>
    </lineage>
</organism>
<sequence length="768" mass="85041">MNHSLRFRKARNAKASSMMYGSRDIRITRIPESNIIDLRPVETDVSNTPVSLSHIAPPLPKMTAGKALVKPQAQQHMSQRKVRNFLFGFSWKRVRTPKHEAPPVPTVSAKEPPPPSLVDEQFVTRPFGWARSLAGFSLAACALMIPLVAASNIEKIETIQGRVLGASTEAYQHLEDAQRAVASSQYSSATQSFKQAEEQFRSAQDELNGSSSLLGEVVKVIPHVDTAQRILNAGSDLSLAGQYISEALSSVQSSVTAATFVRQLEGFSSSLQDAGGAVERAEQELRQVNLSYVPAEHRERLQKILDSLPQLQEFFRDFTDAKQVMDALLGVNETSRILLLFQNNAELRPTGGFIGSLALLDIDEGIIKNMEVPEGGAYDIAGQLRSNVISPTPLHLINPHWNIQDANWFPDFPTSARKVTWFYERSGGPSVDAVLALTPSVVESFLDMTGPIQLPAFEVTVTSENVRRLAQDSEQQDPTKPKRFISELFPILLNKLFSLSGDQFLPLVDSITQAFESKNILLAFTDPNDQRAVVTLGWDGGVRQSPQDYLMVVHTNIGGGKTDRLVDTFVSLTTTIKDDDTITQTLSIQRTHTGAPLDGQQGVRNVDYIRTYVPAGSILLEARGFDRIPGWRFQTPESDATLDPDVTGLEGTLLVDEVSGTRITQEFGKTVFGNWIDVGPGESRTATFVYQLPFKFEKKGTLSQLASYSLLMQKQPGVEYTAFIQKLYIPEAYETIWHDNRMSQETGYLLISEELSTDKFFGLVARKK</sequence>
<gene>
    <name evidence="1" type="ORF">A2898_02785</name>
</gene>
<protein>
    <recommendedName>
        <fullName evidence="3">DUF4012 domain-containing protein</fullName>
    </recommendedName>
</protein>
<proteinExistence type="predicted"/>
<dbReference type="STRING" id="1798543.A2898_02785"/>
<dbReference type="InterPro" id="IPR025101">
    <property type="entry name" value="DUF4012"/>
</dbReference>
<name>A0A1G2B7C9_9BACT</name>
<dbReference type="EMBL" id="MHKE01000002">
    <property type="protein sequence ID" value="OGY85032.1"/>
    <property type="molecule type" value="Genomic_DNA"/>
</dbReference>
<evidence type="ECO:0008006" key="3">
    <source>
        <dbReference type="Google" id="ProtNLM"/>
    </source>
</evidence>
<dbReference type="Proteomes" id="UP000179164">
    <property type="component" value="Unassembled WGS sequence"/>
</dbReference>
<accession>A0A1G2B7C9</accession>
<dbReference type="Pfam" id="PF13196">
    <property type="entry name" value="DUF4012"/>
    <property type="match status" value="1"/>
</dbReference>